<dbReference type="RefSeq" id="WP_080051498.1">
    <property type="nucleotide sequence ID" value="NZ_CP020100.1"/>
</dbReference>
<dbReference type="InterPro" id="IPR007433">
    <property type="entry name" value="DUF481"/>
</dbReference>
<feature type="chain" id="PRO_5012685463" description="DUF481 domain-containing protein" evidence="1">
    <location>
        <begin position="21"/>
        <end position="336"/>
    </location>
</feature>
<evidence type="ECO:0000256" key="1">
    <source>
        <dbReference type="SAM" id="SignalP"/>
    </source>
</evidence>
<dbReference type="AlphaFoldDB" id="A0A1V0B9N5"/>
<proteinExistence type="predicted"/>
<dbReference type="STRING" id="1931241.BVH74_18345"/>
<organism evidence="2 3">
    <name type="scientific">Halopseudomonas phragmitis</name>
    <dbReference type="NCBI Taxonomy" id="1931241"/>
    <lineage>
        <taxon>Bacteria</taxon>
        <taxon>Pseudomonadati</taxon>
        <taxon>Pseudomonadota</taxon>
        <taxon>Gammaproteobacteria</taxon>
        <taxon>Pseudomonadales</taxon>
        <taxon>Pseudomonadaceae</taxon>
        <taxon>Halopseudomonas</taxon>
    </lineage>
</organism>
<sequence length="336" mass="39136">MWCRPYCLLLLLCFSLPTLADTLWLDNGDRLTGKIELLEGSKLVIVTDFAGRVTVDVKRIRTLESDRTLLVKTQGQAERAMGLMASDTPGTVLLVNGLPEPQELPISAIRQMLEPQPVIEDWVWEGKANVALDIKDAETDQRDLDISIDTQARHGDWRHGLAYEFERDFRNDVKSRHVWDAEYDLSWFFADQWFWQTSASYQRDLIGDIERRIQFGMGPGYEWWNSALGRFETSARLDYLQLDERTGETWHTNALALEWDYRRFLFGKRFQLFHKAETLIPDDDAIRYAVDAELGLRYLLNSWMALSLSTDWDYLKTTDDTGTNYKRYRLGLGVNW</sequence>
<protein>
    <recommendedName>
        <fullName evidence="4">DUF481 domain-containing protein</fullName>
    </recommendedName>
</protein>
<evidence type="ECO:0008006" key="4">
    <source>
        <dbReference type="Google" id="ProtNLM"/>
    </source>
</evidence>
<keyword evidence="1" id="KW-0732">Signal</keyword>
<reference evidence="2 3" key="1">
    <citation type="submission" date="2017-03" db="EMBL/GenBank/DDBJ databases">
        <title>Complete genome sequence of the novel DNRA strain Pseudomonas sp. S-6-2 isolated from Chinese polluted river sediment. Journal of Biotechnology.</title>
        <authorList>
            <person name="Li J."/>
            <person name="Xiang F."/>
            <person name="Wang L."/>
            <person name="Xi L."/>
            <person name="Liu J."/>
        </authorList>
    </citation>
    <scope>NUCLEOTIDE SEQUENCE [LARGE SCALE GENOMIC DNA]</scope>
    <source>
        <strain evidence="2 3">S-6-2</strain>
    </source>
</reference>
<name>A0A1V0B9N5_9GAMM</name>
<evidence type="ECO:0000313" key="3">
    <source>
        <dbReference type="Proteomes" id="UP000243488"/>
    </source>
</evidence>
<gene>
    <name evidence="2" type="ORF">BVH74_18345</name>
</gene>
<dbReference type="Pfam" id="PF04338">
    <property type="entry name" value="DUF481"/>
    <property type="match status" value="1"/>
</dbReference>
<dbReference type="KEGG" id="ppha:BVH74_18345"/>
<dbReference type="Proteomes" id="UP000243488">
    <property type="component" value="Chromosome"/>
</dbReference>
<evidence type="ECO:0000313" key="2">
    <source>
        <dbReference type="EMBL" id="AQZ96590.1"/>
    </source>
</evidence>
<keyword evidence="3" id="KW-1185">Reference proteome</keyword>
<feature type="signal peptide" evidence="1">
    <location>
        <begin position="1"/>
        <end position="20"/>
    </location>
</feature>
<accession>A0A1V0B9N5</accession>
<dbReference type="EMBL" id="CP020100">
    <property type="protein sequence ID" value="AQZ96590.1"/>
    <property type="molecule type" value="Genomic_DNA"/>
</dbReference>